<dbReference type="EMBL" id="DF968182">
    <property type="protein sequence ID" value="GAP43228.1"/>
    <property type="molecule type" value="Genomic_DNA"/>
</dbReference>
<protein>
    <recommendedName>
        <fullName evidence="9">5'-nucleotidase SurE</fullName>
        <ecNumber evidence="9">3.1.3.5</ecNumber>
    </recommendedName>
    <alternativeName>
        <fullName evidence="9">Nucleoside 5'-monophosphate phosphohydrolase</fullName>
    </alternativeName>
</protein>
<evidence type="ECO:0000256" key="5">
    <source>
        <dbReference type="ARBA" id="ARBA00022490"/>
    </source>
</evidence>
<comment type="cofactor">
    <cofactor evidence="9">
        <name>a divalent metal cation</name>
        <dbReference type="ChEBI" id="CHEBI:60240"/>
    </cofactor>
    <text evidence="9">Binds 1 divalent metal cation per subunit.</text>
</comment>
<evidence type="ECO:0000256" key="8">
    <source>
        <dbReference type="ARBA" id="ARBA00022801"/>
    </source>
</evidence>
<feature type="domain" description="Survival protein SurE-like phosphatase/nucleotidase" evidence="10">
    <location>
        <begin position="6"/>
        <end position="191"/>
    </location>
</feature>
<dbReference type="EC" id="3.1.3.5" evidence="9"/>
<evidence type="ECO:0000256" key="3">
    <source>
        <dbReference type="ARBA" id="ARBA00004496"/>
    </source>
</evidence>
<dbReference type="GO" id="GO:0005737">
    <property type="term" value="C:cytoplasm"/>
    <property type="evidence" value="ECO:0007669"/>
    <property type="project" value="UniProtKB-SubCell"/>
</dbReference>
<name>A0A0S7BRL5_9BACT</name>
<feature type="binding site" evidence="9">
    <location>
        <position position="42"/>
    </location>
    <ligand>
        <name>a divalent metal cation</name>
        <dbReference type="ChEBI" id="CHEBI:60240"/>
    </ligand>
</feature>
<dbReference type="Pfam" id="PF01975">
    <property type="entry name" value="SurE"/>
    <property type="match status" value="1"/>
</dbReference>
<dbReference type="GO" id="GO:0046872">
    <property type="term" value="F:metal ion binding"/>
    <property type="evidence" value="ECO:0007669"/>
    <property type="project" value="UniProtKB-UniRule"/>
</dbReference>
<evidence type="ECO:0000256" key="7">
    <source>
        <dbReference type="ARBA" id="ARBA00022741"/>
    </source>
</evidence>
<proteinExistence type="inferred from homology"/>
<dbReference type="AlphaFoldDB" id="A0A0S7BRL5"/>
<evidence type="ECO:0000313" key="12">
    <source>
        <dbReference type="Proteomes" id="UP000053091"/>
    </source>
</evidence>
<dbReference type="Gene3D" id="3.40.1210.10">
    <property type="entry name" value="Survival protein SurE-like phosphatase/nucleotidase"/>
    <property type="match status" value="1"/>
</dbReference>
<evidence type="ECO:0000256" key="6">
    <source>
        <dbReference type="ARBA" id="ARBA00022723"/>
    </source>
</evidence>
<dbReference type="SUPFAM" id="SSF64167">
    <property type="entry name" value="SurE-like"/>
    <property type="match status" value="1"/>
</dbReference>
<dbReference type="PANTHER" id="PTHR30457">
    <property type="entry name" value="5'-NUCLEOTIDASE SURE"/>
    <property type="match status" value="1"/>
</dbReference>
<comment type="subcellular location">
    <subcellularLocation>
        <location evidence="3 9">Cytoplasm</location>
    </subcellularLocation>
</comment>
<organism evidence="11">
    <name type="scientific">Lentimicrobium saccharophilum</name>
    <dbReference type="NCBI Taxonomy" id="1678841"/>
    <lineage>
        <taxon>Bacteria</taxon>
        <taxon>Pseudomonadati</taxon>
        <taxon>Bacteroidota</taxon>
        <taxon>Bacteroidia</taxon>
        <taxon>Bacteroidales</taxon>
        <taxon>Lentimicrobiaceae</taxon>
        <taxon>Lentimicrobium</taxon>
    </lineage>
</organism>
<dbReference type="PATRIC" id="fig|1678841.3.peg.1550"/>
<comment type="function">
    <text evidence="9">Nucleotidase that shows phosphatase activity on nucleoside 5'-monophosphates.</text>
</comment>
<keyword evidence="12" id="KW-1185">Reference proteome</keyword>
<dbReference type="RefSeq" id="WP_062040078.1">
    <property type="nucleotide sequence ID" value="NZ_DF968182.1"/>
</dbReference>
<dbReference type="OrthoDB" id="9780815at2"/>
<sequence length="258" mass="28441">MNKPLIFITNDDGIHAPGLRALIGVMKQLGDVLVVAPDKPMSGMGHAVTITSPLRVNKLKEEPGHIEYSCNGTPADCVKLGQKAILGRNPDLIVSGINHGSNSSVNVIYSGTMAAVLEGAMENIPSIGFSLNDYSFHADFSKCEPYILSIAGNVLEKGLPEYTCLNVNIPAVNGSPIKGIKIVRQAMAFWDEKFEHRKDPHERDYFWLTGVFRNRDEGLDTDEWALKNNYVSVVPVHFDLTSHKTIPLLRDWETGNLN</sequence>
<dbReference type="FunFam" id="3.40.1210.10:FF:000001">
    <property type="entry name" value="5'/3'-nucleotidase SurE"/>
    <property type="match status" value="1"/>
</dbReference>
<accession>A0A0S7BRL5</accession>
<gene>
    <name evidence="9" type="primary">surE</name>
    <name evidence="11" type="ORF">TBC1_111378</name>
</gene>
<dbReference type="NCBIfam" id="TIGR00087">
    <property type="entry name" value="surE"/>
    <property type="match status" value="1"/>
</dbReference>
<dbReference type="NCBIfam" id="NF001490">
    <property type="entry name" value="PRK00346.1-4"/>
    <property type="match status" value="1"/>
</dbReference>
<keyword evidence="8 9" id="KW-0378">Hydrolase</keyword>
<evidence type="ECO:0000313" key="11">
    <source>
        <dbReference type="EMBL" id="GAP43228.1"/>
    </source>
</evidence>
<dbReference type="GO" id="GO:0000166">
    <property type="term" value="F:nucleotide binding"/>
    <property type="evidence" value="ECO:0007669"/>
    <property type="project" value="UniProtKB-KW"/>
</dbReference>
<feature type="binding site" evidence="9">
    <location>
        <position position="12"/>
    </location>
    <ligand>
        <name>a divalent metal cation</name>
        <dbReference type="ChEBI" id="CHEBI:60240"/>
    </ligand>
</feature>
<comment type="catalytic activity">
    <reaction evidence="1 9">
        <text>a ribonucleoside 5'-phosphate + H2O = a ribonucleoside + phosphate</text>
        <dbReference type="Rhea" id="RHEA:12484"/>
        <dbReference type="ChEBI" id="CHEBI:15377"/>
        <dbReference type="ChEBI" id="CHEBI:18254"/>
        <dbReference type="ChEBI" id="CHEBI:43474"/>
        <dbReference type="ChEBI" id="CHEBI:58043"/>
        <dbReference type="EC" id="3.1.3.5"/>
    </reaction>
</comment>
<comment type="cofactor">
    <cofactor evidence="2">
        <name>Mg(2+)</name>
        <dbReference type="ChEBI" id="CHEBI:18420"/>
    </cofactor>
</comment>
<keyword evidence="7 9" id="KW-0547">Nucleotide-binding</keyword>
<evidence type="ECO:0000259" key="10">
    <source>
        <dbReference type="Pfam" id="PF01975"/>
    </source>
</evidence>
<keyword evidence="5 9" id="KW-0963">Cytoplasm</keyword>
<dbReference type="HAMAP" id="MF_00060">
    <property type="entry name" value="SurE"/>
    <property type="match status" value="1"/>
</dbReference>
<keyword evidence="6 9" id="KW-0479">Metal-binding</keyword>
<comment type="similarity">
    <text evidence="4 9">Belongs to the SurE nucleotidase family.</text>
</comment>
<feature type="binding site" evidence="9">
    <location>
        <position position="98"/>
    </location>
    <ligand>
        <name>a divalent metal cation</name>
        <dbReference type="ChEBI" id="CHEBI:60240"/>
    </ligand>
</feature>
<dbReference type="GO" id="GO:0008253">
    <property type="term" value="F:5'-nucleotidase activity"/>
    <property type="evidence" value="ECO:0007669"/>
    <property type="project" value="UniProtKB-UniRule"/>
</dbReference>
<evidence type="ECO:0000256" key="2">
    <source>
        <dbReference type="ARBA" id="ARBA00001946"/>
    </source>
</evidence>
<evidence type="ECO:0000256" key="4">
    <source>
        <dbReference type="ARBA" id="ARBA00011062"/>
    </source>
</evidence>
<dbReference type="STRING" id="1678841.TBC1_111378"/>
<dbReference type="InterPro" id="IPR002828">
    <property type="entry name" value="SurE-like_Pase/nucleotidase"/>
</dbReference>
<dbReference type="InterPro" id="IPR030048">
    <property type="entry name" value="SurE"/>
</dbReference>
<evidence type="ECO:0000256" key="1">
    <source>
        <dbReference type="ARBA" id="ARBA00000815"/>
    </source>
</evidence>
<evidence type="ECO:0000256" key="9">
    <source>
        <dbReference type="HAMAP-Rule" id="MF_00060"/>
    </source>
</evidence>
<reference evidence="11" key="1">
    <citation type="journal article" date="2015" name="Genome Announc.">
        <title>Draft Genome Sequence of Bacteroidales Strain TBC1, a Novel Isolate from a Methanogenic Wastewater Treatment System.</title>
        <authorList>
            <person name="Tourlousse D.M."/>
            <person name="Matsuura N."/>
            <person name="Sun L."/>
            <person name="Toyonaga M."/>
            <person name="Kuroda K."/>
            <person name="Ohashi A."/>
            <person name="Cruz R."/>
            <person name="Yamaguchi T."/>
            <person name="Sekiguchi Y."/>
        </authorList>
    </citation>
    <scope>NUCLEOTIDE SEQUENCE [LARGE SCALE GENOMIC DNA]</scope>
    <source>
        <strain evidence="11">TBC1</strain>
    </source>
</reference>
<feature type="binding site" evidence="9">
    <location>
        <position position="11"/>
    </location>
    <ligand>
        <name>a divalent metal cation</name>
        <dbReference type="ChEBI" id="CHEBI:60240"/>
    </ligand>
</feature>
<dbReference type="NCBIfam" id="NF001492">
    <property type="entry name" value="PRK00346.2-2"/>
    <property type="match status" value="1"/>
</dbReference>
<dbReference type="PANTHER" id="PTHR30457:SF0">
    <property type="entry name" value="PHOSPHATASE, PUTATIVE (AFU_ORTHOLOGUE AFUA_4G01070)-RELATED"/>
    <property type="match status" value="1"/>
</dbReference>
<dbReference type="Proteomes" id="UP000053091">
    <property type="component" value="Unassembled WGS sequence"/>
</dbReference>
<dbReference type="InterPro" id="IPR036523">
    <property type="entry name" value="SurE-like_sf"/>
</dbReference>